<dbReference type="InterPro" id="IPR055170">
    <property type="entry name" value="GFO_IDH_MocA-like_dom"/>
</dbReference>
<dbReference type="GO" id="GO:0000166">
    <property type="term" value="F:nucleotide binding"/>
    <property type="evidence" value="ECO:0007669"/>
    <property type="project" value="InterPro"/>
</dbReference>
<evidence type="ECO:0000256" key="1">
    <source>
        <dbReference type="ARBA" id="ARBA00023002"/>
    </source>
</evidence>
<gene>
    <name evidence="5" type="ORF">BLSMQ_0063</name>
</gene>
<evidence type="ECO:0000259" key="4">
    <source>
        <dbReference type="Pfam" id="PF22725"/>
    </source>
</evidence>
<reference evidence="6" key="1">
    <citation type="submission" date="2016-09" db="EMBL/GenBank/DDBJ databases">
        <title>Complete Genome Sequence of Brevibacterium linens SMQ-1335.</title>
        <authorList>
            <person name="de Melo A.G."/>
            <person name="Labrie S.J."/>
            <person name="Dumaresq J."/>
            <person name="Roberts R.J."/>
            <person name="Tremblay D.M."/>
            <person name="Moineau S."/>
        </authorList>
    </citation>
    <scope>NUCLEOTIDE SEQUENCE [LARGE SCALE GENOMIC DNA]</scope>
    <source>
        <strain evidence="6">SMQ-1335</strain>
    </source>
</reference>
<proteinExistence type="predicted"/>
<name>A0A1D7VYC8_BREAU</name>
<dbReference type="SUPFAM" id="SSF55347">
    <property type="entry name" value="Glyceraldehyde-3-phosphate dehydrogenase-like, C-terminal domain"/>
    <property type="match status" value="1"/>
</dbReference>
<evidence type="ECO:0000259" key="3">
    <source>
        <dbReference type="Pfam" id="PF01408"/>
    </source>
</evidence>
<dbReference type="Pfam" id="PF01408">
    <property type="entry name" value="GFO_IDH_MocA"/>
    <property type="match status" value="1"/>
</dbReference>
<organism evidence="5 6">
    <name type="scientific">Brevibacterium aurantiacum</name>
    <dbReference type="NCBI Taxonomy" id="273384"/>
    <lineage>
        <taxon>Bacteria</taxon>
        <taxon>Bacillati</taxon>
        <taxon>Actinomycetota</taxon>
        <taxon>Actinomycetes</taxon>
        <taxon>Micrococcales</taxon>
        <taxon>Brevibacteriaceae</taxon>
        <taxon>Brevibacterium</taxon>
    </lineage>
</organism>
<dbReference type="Proteomes" id="UP000094793">
    <property type="component" value="Chromosome"/>
</dbReference>
<dbReference type="GO" id="GO:0016491">
    <property type="term" value="F:oxidoreductase activity"/>
    <property type="evidence" value="ECO:0007669"/>
    <property type="project" value="UniProtKB-KW"/>
</dbReference>
<evidence type="ECO:0000313" key="5">
    <source>
        <dbReference type="EMBL" id="AOP51785.1"/>
    </source>
</evidence>
<dbReference type="InterPro" id="IPR050463">
    <property type="entry name" value="Gfo/Idh/MocA_oxidrdct_glycsds"/>
</dbReference>
<evidence type="ECO:0000313" key="6">
    <source>
        <dbReference type="Proteomes" id="UP000094793"/>
    </source>
</evidence>
<dbReference type="PANTHER" id="PTHR43818">
    <property type="entry name" value="BCDNA.GH03377"/>
    <property type="match status" value="1"/>
</dbReference>
<dbReference type="SUPFAM" id="SSF51735">
    <property type="entry name" value="NAD(P)-binding Rossmann-fold domains"/>
    <property type="match status" value="1"/>
</dbReference>
<dbReference type="PANTHER" id="PTHR43818:SF11">
    <property type="entry name" value="BCDNA.GH03377"/>
    <property type="match status" value="1"/>
</dbReference>
<evidence type="ECO:0000256" key="2">
    <source>
        <dbReference type="ARBA" id="ARBA00023027"/>
    </source>
</evidence>
<dbReference type="Gene3D" id="3.40.50.720">
    <property type="entry name" value="NAD(P)-binding Rossmann-like Domain"/>
    <property type="match status" value="1"/>
</dbReference>
<dbReference type="eggNOG" id="COG0673">
    <property type="taxonomic scope" value="Bacteria"/>
</dbReference>
<dbReference type="InterPro" id="IPR000683">
    <property type="entry name" value="Gfo/Idh/MocA-like_OxRdtase_N"/>
</dbReference>
<sequence>MVKPTSEWVMDTVAQTFAPPPRIGMVGGGFMARTHTRAARAAGAQLRVIATSSAAGSRRAAAELGYEAAANGEDLFDHDLDVVHVCTPNSTHAEHSLRALDAGSNIICEKPLATDASAAAAIRDRAKSLGLGGTVPFVYRYHPMVREARARIRRGDAGTLLTVDASYLQDWLLSAEDENWRVDASSGGPSRAFADIGSHLVDLIEFITGEHIMSVVATTRTVHPRRGGAEVTTEDTVAMTVELSGGGIGSILVSQLAPGRKNRLVIEVGGSKESLRFAQEQPEQLWVGRRVGSQLLDRDPDALSPDAARLCTVPPGHPQGYQDAFNAFIADSYAVFAGEVREGVPTLDDGVRAALVTEAVLRSAADRSWVEVEAR</sequence>
<dbReference type="AlphaFoldDB" id="A0A1D7VYC8"/>
<protein>
    <submittedName>
        <fullName evidence="5">Oxidoreductase</fullName>
    </submittedName>
</protein>
<dbReference type="KEGG" id="blin:BLSMQ_0063"/>
<feature type="domain" description="Gfo/Idh/MocA-like oxidoreductase N-terminal" evidence="3">
    <location>
        <begin position="22"/>
        <end position="130"/>
    </location>
</feature>
<accession>A0A1D7VYC8</accession>
<dbReference type="Pfam" id="PF22725">
    <property type="entry name" value="GFO_IDH_MocA_C3"/>
    <property type="match status" value="1"/>
</dbReference>
<keyword evidence="2" id="KW-0520">NAD</keyword>
<dbReference type="Gene3D" id="3.30.360.10">
    <property type="entry name" value="Dihydrodipicolinate Reductase, domain 2"/>
    <property type="match status" value="1"/>
</dbReference>
<feature type="domain" description="GFO/IDH/MocA-like oxidoreductase" evidence="4">
    <location>
        <begin position="145"/>
        <end position="275"/>
    </location>
</feature>
<keyword evidence="1" id="KW-0560">Oxidoreductase</keyword>
<dbReference type="EMBL" id="CP017150">
    <property type="protein sequence ID" value="AOP51785.1"/>
    <property type="molecule type" value="Genomic_DNA"/>
</dbReference>
<dbReference type="InterPro" id="IPR036291">
    <property type="entry name" value="NAD(P)-bd_dom_sf"/>
</dbReference>
<dbReference type="PATRIC" id="fig|1703.10.peg.64"/>